<keyword evidence="3" id="KW-1185">Reference proteome</keyword>
<proteinExistence type="predicted"/>
<evidence type="ECO:0000313" key="3">
    <source>
        <dbReference type="Proteomes" id="UP001595387"/>
    </source>
</evidence>
<comment type="caution">
    <text evidence="2">The sequence shown here is derived from an EMBL/GenBank/DDBJ whole genome shotgun (WGS) entry which is preliminary data.</text>
</comment>
<dbReference type="Proteomes" id="UP001595387">
    <property type="component" value="Unassembled WGS sequence"/>
</dbReference>
<sequence length="122" mass="14658">MTMNWKKRYSFRLTDKDEAIYEFLEGLPDNKRSEAIRFLLRMAVKYLHVEQNQQGEFEQVMRELRKIQEQMESHQEIIHQWKEKSNHTSEVATDKEEEDMSDRAIADTANAFFSSFGVDEYE</sequence>
<dbReference type="RefSeq" id="WP_390303474.1">
    <property type="nucleotide sequence ID" value="NZ_JBHRRZ010000008.1"/>
</dbReference>
<keyword evidence="1" id="KW-0175">Coiled coil</keyword>
<evidence type="ECO:0008006" key="4">
    <source>
        <dbReference type="Google" id="ProtNLM"/>
    </source>
</evidence>
<evidence type="ECO:0000313" key="2">
    <source>
        <dbReference type="EMBL" id="MFC2947570.1"/>
    </source>
</evidence>
<accession>A0ABV7A443</accession>
<feature type="coiled-coil region" evidence="1">
    <location>
        <begin position="50"/>
        <end position="84"/>
    </location>
</feature>
<reference evidence="3" key="1">
    <citation type="journal article" date="2019" name="Int. J. Syst. Evol. Microbiol.">
        <title>The Global Catalogue of Microorganisms (GCM) 10K type strain sequencing project: providing services to taxonomists for standard genome sequencing and annotation.</title>
        <authorList>
            <consortium name="The Broad Institute Genomics Platform"/>
            <consortium name="The Broad Institute Genome Sequencing Center for Infectious Disease"/>
            <person name="Wu L."/>
            <person name="Ma J."/>
        </authorList>
    </citation>
    <scope>NUCLEOTIDE SEQUENCE [LARGE SCALE GENOMIC DNA]</scope>
    <source>
        <strain evidence="3">KCTC 13193</strain>
    </source>
</reference>
<evidence type="ECO:0000256" key="1">
    <source>
        <dbReference type="SAM" id="Coils"/>
    </source>
</evidence>
<protein>
    <recommendedName>
        <fullName evidence="4">Ribbon-helix-helix protein CopG domain-containing protein</fullName>
    </recommendedName>
</protein>
<name>A0ABV7A443_9BACI</name>
<organism evidence="2 3">
    <name type="scientific">Virgibacillus sediminis</name>
    <dbReference type="NCBI Taxonomy" id="202260"/>
    <lineage>
        <taxon>Bacteria</taxon>
        <taxon>Bacillati</taxon>
        <taxon>Bacillota</taxon>
        <taxon>Bacilli</taxon>
        <taxon>Bacillales</taxon>
        <taxon>Bacillaceae</taxon>
        <taxon>Virgibacillus</taxon>
    </lineage>
</organism>
<dbReference type="EMBL" id="JBHRRZ010000008">
    <property type="protein sequence ID" value="MFC2947570.1"/>
    <property type="molecule type" value="Genomic_DNA"/>
</dbReference>
<gene>
    <name evidence="2" type="ORF">ACFODW_04290</name>
</gene>